<dbReference type="OrthoDB" id="5105240at2759"/>
<dbReference type="Proteomes" id="UP000737391">
    <property type="component" value="Unassembled WGS sequence"/>
</dbReference>
<gene>
    <name evidence="2" type="ORF">FAGAP_5963</name>
</gene>
<sequence length="76" mass="8276">MRYATLSLVFAIILAFFTLHGAIDIRSSAQQHSKSWTSLTSSLDVPSELGILTIDGSPELEPRFSFNSSPFGDVNS</sequence>
<keyword evidence="3" id="KW-1185">Reference proteome</keyword>
<keyword evidence="1" id="KW-0732">Signal</keyword>
<evidence type="ECO:0000256" key="1">
    <source>
        <dbReference type="SAM" id="SignalP"/>
    </source>
</evidence>
<evidence type="ECO:0000313" key="3">
    <source>
        <dbReference type="Proteomes" id="UP000737391"/>
    </source>
</evidence>
<feature type="signal peptide" evidence="1">
    <location>
        <begin position="1"/>
        <end position="22"/>
    </location>
</feature>
<proteinExistence type="predicted"/>
<evidence type="ECO:0000313" key="2">
    <source>
        <dbReference type="EMBL" id="KAF4497864.1"/>
    </source>
</evidence>
<name>A0A9P5B9F1_9HYPO</name>
<comment type="caution">
    <text evidence="2">The sequence shown here is derived from an EMBL/GenBank/DDBJ whole genome shotgun (WGS) entry which is preliminary data.</text>
</comment>
<feature type="chain" id="PRO_5040252117" evidence="1">
    <location>
        <begin position="23"/>
        <end position="76"/>
    </location>
</feature>
<reference evidence="2" key="1">
    <citation type="submission" date="2020-01" db="EMBL/GenBank/DDBJ databases">
        <title>Identification and distribution of gene clusters putatively required for synthesis of sphingolipid metabolism inhibitors in phylogenetically diverse species of the filamentous fungus Fusarium.</title>
        <authorList>
            <person name="Kim H.-S."/>
            <person name="Busman M."/>
            <person name="Brown D.W."/>
            <person name="Divon H."/>
            <person name="Uhlig S."/>
            <person name="Proctor R.H."/>
        </authorList>
    </citation>
    <scope>NUCLEOTIDE SEQUENCE</scope>
    <source>
        <strain evidence="2">NRRL 31653</strain>
    </source>
</reference>
<dbReference type="AlphaFoldDB" id="A0A9P5B9F1"/>
<organism evidence="2 3">
    <name type="scientific">Fusarium agapanthi</name>
    <dbReference type="NCBI Taxonomy" id="1803897"/>
    <lineage>
        <taxon>Eukaryota</taxon>
        <taxon>Fungi</taxon>
        <taxon>Dikarya</taxon>
        <taxon>Ascomycota</taxon>
        <taxon>Pezizomycotina</taxon>
        <taxon>Sordariomycetes</taxon>
        <taxon>Hypocreomycetidae</taxon>
        <taxon>Hypocreales</taxon>
        <taxon>Nectriaceae</taxon>
        <taxon>Fusarium</taxon>
        <taxon>Fusarium fujikuroi species complex</taxon>
    </lineage>
</organism>
<dbReference type="EMBL" id="LUFC02000399">
    <property type="protein sequence ID" value="KAF4497864.1"/>
    <property type="molecule type" value="Genomic_DNA"/>
</dbReference>
<protein>
    <submittedName>
        <fullName evidence="2">Uncharacterized protein</fullName>
    </submittedName>
</protein>
<accession>A0A9P5B9F1</accession>